<comment type="caution">
    <text evidence="2">The sequence shown here is derived from an EMBL/GenBank/DDBJ whole genome shotgun (WGS) entry which is preliminary data.</text>
</comment>
<evidence type="ECO:0008006" key="4">
    <source>
        <dbReference type="Google" id="ProtNLM"/>
    </source>
</evidence>
<keyword evidence="1" id="KW-0732">Signal</keyword>
<dbReference type="InParanoid" id="A0A5J5EM62"/>
<accession>A0A5J5EM62</accession>
<sequence>MWDNYLLLRWWLFCCSLQMILAASLHMFRTSRPTRFLSTCITVQVRIHHRTQNHLGPIAVAVLKMTFSVRSIAIPLNMVAAISSL</sequence>
<feature type="chain" id="PRO_5023930206" description="Secreted protein" evidence="1">
    <location>
        <begin position="23"/>
        <end position="85"/>
    </location>
</feature>
<dbReference type="AlphaFoldDB" id="A0A5J5EM62"/>
<dbReference type="Proteomes" id="UP000326924">
    <property type="component" value="Unassembled WGS sequence"/>
</dbReference>
<name>A0A5J5EM62_9PEZI</name>
<organism evidence="2 3">
    <name type="scientific">Sphaerosporella brunnea</name>
    <dbReference type="NCBI Taxonomy" id="1250544"/>
    <lineage>
        <taxon>Eukaryota</taxon>
        <taxon>Fungi</taxon>
        <taxon>Dikarya</taxon>
        <taxon>Ascomycota</taxon>
        <taxon>Pezizomycotina</taxon>
        <taxon>Pezizomycetes</taxon>
        <taxon>Pezizales</taxon>
        <taxon>Pyronemataceae</taxon>
        <taxon>Sphaerosporella</taxon>
    </lineage>
</organism>
<evidence type="ECO:0000313" key="3">
    <source>
        <dbReference type="Proteomes" id="UP000326924"/>
    </source>
</evidence>
<proteinExistence type="predicted"/>
<dbReference type="EMBL" id="VXIS01000216">
    <property type="protein sequence ID" value="KAA8896311.1"/>
    <property type="molecule type" value="Genomic_DNA"/>
</dbReference>
<evidence type="ECO:0000256" key="1">
    <source>
        <dbReference type="SAM" id="SignalP"/>
    </source>
</evidence>
<keyword evidence="3" id="KW-1185">Reference proteome</keyword>
<gene>
    <name evidence="2" type="ORF">FN846DRAFT_276571</name>
</gene>
<reference evidence="2 3" key="1">
    <citation type="submission" date="2019-09" db="EMBL/GenBank/DDBJ databases">
        <title>Draft genome of the ectomycorrhizal ascomycete Sphaerosporella brunnea.</title>
        <authorList>
            <consortium name="DOE Joint Genome Institute"/>
            <person name="Benucci G.M."/>
            <person name="Marozzi G."/>
            <person name="Antonielli L."/>
            <person name="Sanchez S."/>
            <person name="Marco P."/>
            <person name="Wang X."/>
            <person name="Falini L.B."/>
            <person name="Barry K."/>
            <person name="Haridas S."/>
            <person name="Lipzen A."/>
            <person name="Labutti K."/>
            <person name="Grigoriev I.V."/>
            <person name="Murat C."/>
            <person name="Martin F."/>
            <person name="Albertini E."/>
            <person name="Donnini D."/>
            <person name="Bonito G."/>
        </authorList>
    </citation>
    <scope>NUCLEOTIDE SEQUENCE [LARGE SCALE GENOMIC DNA]</scope>
    <source>
        <strain evidence="2 3">Sb_GMNB300</strain>
    </source>
</reference>
<feature type="signal peptide" evidence="1">
    <location>
        <begin position="1"/>
        <end position="22"/>
    </location>
</feature>
<evidence type="ECO:0000313" key="2">
    <source>
        <dbReference type="EMBL" id="KAA8896311.1"/>
    </source>
</evidence>
<protein>
    <recommendedName>
        <fullName evidence="4">Secreted protein</fullName>
    </recommendedName>
</protein>